<dbReference type="AlphaFoldDB" id="A0A3N9P2C9"/>
<protein>
    <submittedName>
        <fullName evidence="3">S-layer homology domain-containing protein</fullName>
    </submittedName>
</protein>
<dbReference type="Pfam" id="PF00395">
    <property type="entry name" value="SLH"/>
    <property type="match status" value="3"/>
</dbReference>
<name>A0A3N9P2C9_9BACL</name>
<sequence length="1212" mass="130048">MKNRIKSIGSFVMAAVILLSTLSASGAAYAAAGQYFTFTKFSTDQNSPTSVNTSTVDVEGTFNGVSADSIYYKVDGLINGTVVPGANGTDVKPTITNEKYFSFTNVQLTQGLNRITLYGTTSDGSMVSSEAYVNFSNVPAIYNIALPDGSLLNESAPTLVNTQGLTVMLEAPNASEVMLNSSKMYGGGSSTFVIADYTLNPGYNKLTFVATTDGGTRTYSVTREVIYAPTGTGTPYNTKIGSTAVDTGGVVSSATGKLSGSITFAVPDTAVSNLTALTFTLKNTDTGEIIALNEAATVSTPTTSGNFITFGYTGTTDHTLTSNGNYTIYFNGSYDSKSISSVDFKFRNSTTPYITDVQQVYSPTVTGTTAVSYTSAGTFSDNTSLFQLPLWLLVKTSDTNSTTLSSISLTTIPDGSSTASPVLAQQAYTSNDGGYRVFKITSLPTGKQTLHITVGSGANKDSRYIPINYVSAPYIEISNLYNNQVFTNASDFTSVQGKLINFLPTDTGSLKISINGSTTGLTVDSTTNTFNFATTGNALYSLVEGANKITITGTANGVPVTSSVNVYLFSSNLPKLVDVTPLPVNPDDQTTDSGQLFVETDKLQYTTNQKNADIQFTTGNADEIVITVDGSQILKASWTGTAWSVSWSTTTPGQLLTPSVRDGVFTLKAQSLPATGIRTFVISARLQTSTVSQALQITREVPPYKILSPLLPNESVIKQNFVDVSIQAEGADSVVIGKTALVKGKEDIFRTELKGLKKGVNTIKFTITNGTQKTNGSFSITYSDEVLQGAQFKTTLNSSGKLNAFQNSVVLNFPKGTMLRDASPQPGSSNTPQINLFNEQYILLGIADKQDGRTVKQYNRVGETEGSGATLEYKDGKITPVNANSLATTYLTPKVHYGYASNLYWIDPGYFVSSASLNDYNTVVASNPYKVGNEFYSGHKGKWMEPTQQGTITLKYDSSIANAAASNLSVWKNVDGTWYNMGGAVNTGSKTITARFDGFGYYTVMGLRYSYDDIVAHPTLKNELETVLAKGILNPKDNNEFGVYDNMTRGEFATMLVKIMGIQLDYEADQQKMTFADVPISSNVLWDYRYIETAVRKGLIKGTAPRVFSPNSALTREDAAVIIARAMNLKLGTVDKDLATLQKQFTDSGSIVSKYSVPSILAVYKAGVIPGIANKLVAGQKKVTYRFDPQAKFTRADGAGMAYRMMVKMKKL</sequence>
<gene>
    <name evidence="3" type="ORF">EH198_16255</name>
</gene>
<dbReference type="Proteomes" id="UP000282529">
    <property type="component" value="Unassembled WGS sequence"/>
</dbReference>
<feature type="domain" description="SLH" evidence="2">
    <location>
        <begin position="1142"/>
        <end position="1212"/>
    </location>
</feature>
<dbReference type="EMBL" id="RQPI01000009">
    <property type="protein sequence ID" value="RQW10371.1"/>
    <property type="molecule type" value="Genomic_DNA"/>
</dbReference>
<accession>A0A3N9P2C9</accession>
<dbReference type="OrthoDB" id="1805600at2"/>
<evidence type="ECO:0000313" key="4">
    <source>
        <dbReference type="Proteomes" id="UP000282529"/>
    </source>
</evidence>
<proteinExistence type="predicted"/>
<reference evidence="3 4" key="1">
    <citation type="submission" date="2018-11" db="EMBL/GenBank/DDBJ databases">
        <title>Genome sequence of strain 7197.</title>
        <authorList>
            <person name="Gao J."/>
            <person name="Sun J."/>
        </authorList>
    </citation>
    <scope>NUCLEOTIDE SEQUENCE [LARGE SCALE GENOMIC DNA]</scope>
    <source>
        <strain evidence="3 4">7197</strain>
    </source>
</reference>
<feature type="signal peptide" evidence="1">
    <location>
        <begin position="1"/>
        <end position="30"/>
    </location>
</feature>
<dbReference type="PROSITE" id="PS51272">
    <property type="entry name" value="SLH"/>
    <property type="match status" value="3"/>
</dbReference>
<keyword evidence="1" id="KW-0732">Signal</keyword>
<dbReference type="RefSeq" id="WP_124696554.1">
    <property type="nucleotide sequence ID" value="NZ_JBHUFE010000036.1"/>
</dbReference>
<comment type="caution">
    <text evidence="3">The sequence shown here is derived from an EMBL/GenBank/DDBJ whole genome shotgun (WGS) entry which is preliminary data.</text>
</comment>
<evidence type="ECO:0000313" key="3">
    <source>
        <dbReference type="EMBL" id="RQW10371.1"/>
    </source>
</evidence>
<evidence type="ECO:0000259" key="2">
    <source>
        <dbReference type="PROSITE" id="PS51272"/>
    </source>
</evidence>
<feature type="domain" description="SLH" evidence="2">
    <location>
        <begin position="1074"/>
        <end position="1137"/>
    </location>
</feature>
<feature type="domain" description="SLH" evidence="2">
    <location>
        <begin position="1007"/>
        <end position="1070"/>
    </location>
</feature>
<feature type="chain" id="PRO_5017968037" evidence="1">
    <location>
        <begin position="31"/>
        <end position="1212"/>
    </location>
</feature>
<dbReference type="InterPro" id="IPR001119">
    <property type="entry name" value="SLH_dom"/>
</dbReference>
<keyword evidence="4" id="KW-1185">Reference proteome</keyword>
<evidence type="ECO:0000256" key="1">
    <source>
        <dbReference type="SAM" id="SignalP"/>
    </source>
</evidence>
<organism evidence="3 4">
    <name type="scientific">Paenibacillus rhizophilus</name>
    <dbReference type="NCBI Taxonomy" id="1850366"/>
    <lineage>
        <taxon>Bacteria</taxon>
        <taxon>Bacillati</taxon>
        <taxon>Bacillota</taxon>
        <taxon>Bacilli</taxon>
        <taxon>Bacillales</taxon>
        <taxon>Paenibacillaceae</taxon>
        <taxon>Paenibacillus</taxon>
    </lineage>
</organism>